<dbReference type="InterPro" id="IPR024030">
    <property type="entry name" value="AIR_synthase-rel_sll0787"/>
</dbReference>
<dbReference type="AlphaFoldDB" id="A0A6M7WV06"/>
<dbReference type="PANTHER" id="PTHR30270">
    <property type="entry name" value="THIAMINE-MONOPHOSPHATE KINASE"/>
    <property type="match status" value="1"/>
</dbReference>
<dbReference type="Gene3D" id="3.90.650.10">
    <property type="entry name" value="PurM-like C-terminal domain"/>
    <property type="match status" value="1"/>
</dbReference>
<dbReference type="InterPro" id="IPR016188">
    <property type="entry name" value="PurM-like_N"/>
</dbReference>
<gene>
    <name evidence="4" type="ORF">EB235_25625</name>
</gene>
<dbReference type="InterPro" id="IPR006283">
    <property type="entry name" value="ThiL-like"/>
</dbReference>
<dbReference type="InterPro" id="IPR036921">
    <property type="entry name" value="PurM-like_N_sf"/>
</dbReference>
<evidence type="ECO:0000313" key="5">
    <source>
        <dbReference type="Proteomes" id="UP000503017"/>
    </source>
</evidence>
<evidence type="ECO:0000259" key="2">
    <source>
        <dbReference type="Pfam" id="PF00586"/>
    </source>
</evidence>
<dbReference type="NCBIfam" id="TIGR04049">
    <property type="entry name" value="AIR_rel_sll0787"/>
    <property type="match status" value="1"/>
</dbReference>
<dbReference type="SUPFAM" id="SSF56042">
    <property type="entry name" value="PurM C-terminal domain-like"/>
    <property type="match status" value="1"/>
</dbReference>
<accession>A0A6M7WV06</accession>
<feature type="domain" description="PurM-like C-terminal" evidence="3">
    <location>
        <begin position="190"/>
        <end position="298"/>
    </location>
</feature>
<dbReference type="Pfam" id="PF00586">
    <property type="entry name" value="AIRS"/>
    <property type="match status" value="1"/>
</dbReference>
<evidence type="ECO:0000256" key="1">
    <source>
        <dbReference type="ARBA" id="ARBA00022977"/>
    </source>
</evidence>
<organism evidence="4 5">
    <name type="scientific">Mesorhizobium loti R88b</name>
    <dbReference type="NCBI Taxonomy" id="935548"/>
    <lineage>
        <taxon>Bacteria</taxon>
        <taxon>Pseudomonadati</taxon>
        <taxon>Pseudomonadota</taxon>
        <taxon>Alphaproteobacteria</taxon>
        <taxon>Hyphomicrobiales</taxon>
        <taxon>Phyllobacteriaceae</taxon>
        <taxon>Mesorhizobium</taxon>
    </lineage>
</organism>
<dbReference type="GO" id="GO:0009030">
    <property type="term" value="F:thiamine-phosphate kinase activity"/>
    <property type="evidence" value="ECO:0007669"/>
    <property type="project" value="InterPro"/>
</dbReference>
<name>A0A6M7WV06_RHILI</name>
<proteinExistence type="predicted"/>
<dbReference type="RefSeq" id="WP_027034659.1">
    <property type="nucleotide sequence ID" value="NZ_CP033367.1"/>
</dbReference>
<dbReference type="Pfam" id="PF02769">
    <property type="entry name" value="AIRS_C"/>
    <property type="match status" value="1"/>
</dbReference>
<dbReference type="GO" id="GO:0009228">
    <property type="term" value="P:thiamine biosynthetic process"/>
    <property type="evidence" value="ECO:0007669"/>
    <property type="project" value="UniProtKB-KW"/>
</dbReference>
<dbReference type="EMBL" id="CP033367">
    <property type="protein sequence ID" value="QKD04449.1"/>
    <property type="molecule type" value="Genomic_DNA"/>
</dbReference>
<keyword evidence="1" id="KW-0784">Thiamine biosynthesis</keyword>
<evidence type="ECO:0000313" key="4">
    <source>
        <dbReference type="EMBL" id="QKD04449.1"/>
    </source>
</evidence>
<dbReference type="Gene3D" id="3.30.1330.10">
    <property type="entry name" value="PurM-like, N-terminal domain"/>
    <property type="match status" value="1"/>
</dbReference>
<dbReference type="SUPFAM" id="SSF55326">
    <property type="entry name" value="PurM N-terminal domain-like"/>
    <property type="match status" value="1"/>
</dbReference>
<protein>
    <submittedName>
        <fullName evidence="4">Sll0787 family AIR synthase-like protein</fullName>
    </submittedName>
</protein>
<dbReference type="PIRSF" id="PIRSF036540">
    <property type="entry name" value="UCP036540_AIR"/>
    <property type="match status" value="1"/>
</dbReference>
<sequence>MSAGADIAALAERLARSPGVTGKTDIAHAVEALGIGGASAIAVGDDTAAIPCGDGWSLFACEGMIASFVEAMPWFAGWSAVMVNLSDVAAMGGRPLAVVNALWAPGVAEAAEILAGMRAASAAYGVPIVGGHTNLRAAGRQLSVAVLGHARALLTSFDASPGDVLIAAIDLRGKYHDPYPFFDAASTAPPERLRADLDLLPMLAERGLSVCAKDISQGGIIGTAAMLAECSGVGIDIDIEALPMPAGADIERWLTTFPSFGYLLAARPPAAAEICSAFAARDIAAAVIGSIDGSGAVSIRSSSGRAVVRDIHAEPLIGCAPEAPTKEAKHA</sequence>
<evidence type="ECO:0000259" key="3">
    <source>
        <dbReference type="Pfam" id="PF02769"/>
    </source>
</evidence>
<feature type="domain" description="PurM-like N-terminal" evidence="2">
    <location>
        <begin position="44"/>
        <end position="148"/>
    </location>
</feature>
<dbReference type="Proteomes" id="UP000503017">
    <property type="component" value="Chromosome"/>
</dbReference>
<dbReference type="InterPro" id="IPR010918">
    <property type="entry name" value="PurM-like_C_dom"/>
</dbReference>
<dbReference type="InterPro" id="IPR036676">
    <property type="entry name" value="PurM-like_C_sf"/>
</dbReference>
<dbReference type="InterPro" id="IPR011413">
    <property type="entry name" value="UCP036540_AIR"/>
</dbReference>
<reference evidence="4 5" key="1">
    <citation type="submission" date="2018-10" db="EMBL/GenBank/DDBJ databases">
        <authorList>
            <person name="Perry B.J."/>
            <person name="Sullivan J.T."/>
            <person name="Murphy R.J.T."/>
            <person name="Ramsay J.P."/>
            <person name="Ronson C.W."/>
        </authorList>
    </citation>
    <scope>NUCLEOTIDE SEQUENCE [LARGE SCALE GENOMIC DNA]</scope>
    <source>
        <strain evidence="4 5">R88b</strain>
    </source>
</reference>
<dbReference type="CDD" id="cd02192">
    <property type="entry name" value="PurM-like3"/>
    <property type="match status" value="1"/>
</dbReference>
<dbReference type="PANTHER" id="PTHR30270:SF0">
    <property type="entry name" value="THIAMINE-MONOPHOSPHATE KINASE"/>
    <property type="match status" value="1"/>
</dbReference>